<protein>
    <submittedName>
        <fullName evidence="2">Uncharacterized protein</fullName>
    </submittedName>
</protein>
<feature type="region of interest" description="Disordered" evidence="1">
    <location>
        <begin position="134"/>
        <end position="153"/>
    </location>
</feature>
<proteinExistence type="predicted"/>
<sequence>MPIATDAQIHPKGRGGWRLGAGRHKAITTVVREALDTNDYYLPKYLETLREIAFDVSQETRDRVSALVYLVNRSQGSPKAQIDVQGKVLVVTPDMLELEARKLNELAQAHRQLIAPRGDMTVVTTPEIVDLGTNSNPLYNKVSDDDATTPSLT</sequence>
<evidence type="ECO:0000313" key="3">
    <source>
        <dbReference type="EMBL" id="QJH95132.1"/>
    </source>
</evidence>
<dbReference type="EMBL" id="MT144613">
    <property type="protein sequence ID" value="QJH95132.1"/>
    <property type="molecule type" value="Genomic_DNA"/>
</dbReference>
<name>A0A6M3KTU8_9ZZZZ</name>
<accession>A0A6M3KTU8</accession>
<evidence type="ECO:0000256" key="1">
    <source>
        <dbReference type="SAM" id="MobiDB-lite"/>
    </source>
</evidence>
<organism evidence="2">
    <name type="scientific">viral metagenome</name>
    <dbReference type="NCBI Taxonomy" id="1070528"/>
    <lineage>
        <taxon>unclassified sequences</taxon>
        <taxon>metagenomes</taxon>
        <taxon>organismal metagenomes</taxon>
    </lineage>
</organism>
<dbReference type="EMBL" id="MT142534">
    <property type="protein sequence ID" value="QJA84738.1"/>
    <property type="molecule type" value="Genomic_DNA"/>
</dbReference>
<evidence type="ECO:0000313" key="2">
    <source>
        <dbReference type="EMBL" id="QJA84738.1"/>
    </source>
</evidence>
<dbReference type="AlphaFoldDB" id="A0A6M3KTU8"/>
<gene>
    <name evidence="2" type="ORF">MM415A00170_0002</name>
    <name evidence="3" type="ORF">TM448B00346_0030</name>
</gene>
<reference evidence="2" key="1">
    <citation type="submission" date="2020-03" db="EMBL/GenBank/DDBJ databases">
        <title>The deep terrestrial virosphere.</title>
        <authorList>
            <person name="Holmfeldt K."/>
            <person name="Nilsson E."/>
            <person name="Simone D."/>
            <person name="Lopez-Fernandez M."/>
            <person name="Wu X."/>
            <person name="de Brujin I."/>
            <person name="Lundin D."/>
            <person name="Andersson A."/>
            <person name="Bertilsson S."/>
            <person name="Dopson M."/>
        </authorList>
    </citation>
    <scope>NUCLEOTIDE SEQUENCE</scope>
    <source>
        <strain evidence="2">MM415A00170</strain>
        <strain evidence="3">TM448B00346</strain>
    </source>
</reference>